<protein>
    <submittedName>
        <fullName evidence="2">Uncharacterized protein</fullName>
    </submittedName>
</protein>
<sequence>MLEVIMSILEDLSSLDGLVLASLGALVITAVSITTSLLLRLAWHHHYGQQVPGEPMPTRMACLQCPLLPLEVTISERHPGAISVESQHSPPKNVARSSLPPQYRRMNPLVPIPVRSAPVPLGPCSAPHRHKPAMGASFSPPRHTAIAKASSAPPIPSPLGQKPNQKAGCTQPERIKHPYPVDEQPAPPPPRYRQMWVSRSPLCLSSSAPPSTGQGEAEPGRPYPVEEPPVESTSVAGPLPHRWVSPSMQVDLPAKASVLADEQCPIEKPPPSRRDRPGAPASWPAPKAVPIECTVPLQRPLPTHLGRWGSGL</sequence>
<gene>
    <name evidence="2" type="ORF">HERI1096_LOCUS977</name>
</gene>
<evidence type="ECO:0000256" key="1">
    <source>
        <dbReference type="SAM" id="MobiDB-lite"/>
    </source>
</evidence>
<reference evidence="2" key="1">
    <citation type="submission" date="2021-01" db="EMBL/GenBank/DDBJ databases">
        <authorList>
            <person name="Corre E."/>
            <person name="Pelletier E."/>
            <person name="Niang G."/>
            <person name="Scheremetjew M."/>
            <person name="Finn R."/>
            <person name="Kale V."/>
            <person name="Holt S."/>
            <person name="Cochrane G."/>
            <person name="Meng A."/>
            <person name="Brown T."/>
            <person name="Cohen L."/>
        </authorList>
    </citation>
    <scope>NUCLEOTIDE SEQUENCE</scope>
    <source>
        <strain evidence="2">CCMP281</strain>
    </source>
</reference>
<dbReference type="AlphaFoldDB" id="A0A7S3EPV2"/>
<dbReference type="EMBL" id="HBHX01001740">
    <property type="protein sequence ID" value="CAE0097861.1"/>
    <property type="molecule type" value="Transcribed_RNA"/>
</dbReference>
<feature type="region of interest" description="Disordered" evidence="1">
    <location>
        <begin position="83"/>
        <end position="102"/>
    </location>
</feature>
<feature type="region of interest" description="Disordered" evidence="1">
    <location>
        <begin position="141"/>
        <end position="287"/>
    </location>
</feature>
<feature type="compositionally biased region" description="Low complexity" evidence="1">
    <location>
        <begin position="198"/>
        <end position="211"/>
    </location>
</feature>
<accession>A0A7S3EPV2</accession>
<name>A0A7S3EPV2_9EUKA</name>
<organism evidence="2">
    <name type="scientific">Haptolina ericina</name>
    <dbReference type="NCBI Taxonomy" id="156174"/>
    <lineage>
        <taxon>Eukaryota</taxon>
        <taxon>Haptista</taxon>
        <taxon>Haptophyta</taxon>
        <taxon>Prymnesiophyceae</taxon>
        <taxon>Prymnesiales</taxon>
        <taxon>Prymnesiaceae</taxon>
        <taxon>Haptolina</taxon>
    </lineage>
</organism>
<evidence type="ECO:0000313" key="2">
    <source>
        <dbReference type="EMBL" id="CAE0097861.1"/>
    </source>
</evidence>
<feature type="compositionally biased region" description="Polar residues" evidence="1">
    <location>
        <begin position="84"/>
        <end position="100"/>
    </location>
</feature>
<proteinExistence type="predicted"/>